<evidence type="ECO:0000313" key="3">
    <source>
        <dbReference type="Proteomes" id="UP001556367"/>
    </source>
</evidence>
<evidence type="ECO:0000313" key="2">
    <source>
        <dbReference type="EMBL" id="KAL0959425.1"/>
    </source>
</evidence>
<evidence type="ECO:0000256" key="1">
    <source>
        <dbReference type="ARBA" id="ARBA00022679"/>
    </source>
</evidence>
<organism evidence="2 3">
    <name type="scientific">Hohenbuehelia grisea</name>
    <dbReference type="NCBI Taxonomy" id="104357"/>
    <lineage>
        <taxon>Eukaryota</taxon>
        <taxon>Fungi</taxon>
        <taxon>Dikarya</taxon>
        <taxon>Basidiomycota</taxon>
        <taxon>Agaricomycotina</taxon>
        <taxon>Agaricomycetes</taxon>
        <taxon>Agaricomycetidae</taxon>
        <taxon>Agaricales</taxon>
        <taxon>Pleurotineae</taxon>
        <taxon>Pleurotaceae</taxon>
        <taxon>Hohenbuehelia</taxon>
    </lineage>
</organism>
<dbReference type="PANTHER" id="PTHR10982:SF21">
    <property type="entry name" value="FATTY ACID SYNTHASE SUBUNIT BETA"/>
    <property type="match status" value="1"/>
</dbReference>
<gene>
    <name evidence="2" type="ORF">HGRIS_014669</name>
</gene>
<proteinExistence type="predicted"/>
<name>A0ABR3JW57_9AGAR</name>
<comment type="caution">
    <text evidence="2">The sequence shown here is derived from an EMBL/GenBank/DDBJ whole genome shotgun (WGS) entry which is preliminary data.</text>
</comment>
<dbReference type="Gene3D" id="3.30.70.3330">
    <property type="match status" value="1"/>
</dbReference>
<dbReference type="Proteomes" id="UP001556367">
    <property type="component" value="Unassembled WGS sequence"/>
</dbReference>
<sequence length="167" mass="18957">MLPSRSLPPPVFTGKVLRSLVWAWTYNLSPATQRLGWYCFSLPSLRRSLWSPPKARVRGHALEGLRAKGLCLCWPFLGRVFRAASIADAFAISALVDVVFDCGITMQRAWNTTRRTTPTMPCYRRYHRSLLVIVNYNAEGQQYVWAGELVALEAMMNVLDHLKVAED</sequence>
<dbReference type="EMBL" id="JASNQZ010000003">
    <property type="protein sequence ID" value="KAL0959425.1"/>
    <property type="molecule type" value="Genomic_DNA"/>
</dbReference>
<keyword evidence="1" id="KW-0808">Transferase</keyword>
<reference evidence="3" key="1">
    <citation type="submission" date="2024-06" db="EMBL/GenBank/DDBJ databases">
        <title>Multi-omics analyses provide insights into the biosynthesis of the anticancer antibiotic pleurotin in Hohenbuehelia grisea.</title>
        <authorList>
            <person name="Weaver J.A."/>
            <person name="Alberti F."/>
        </authorList>
    </citation>
    <scope>NUCLEOTIDE SEQUENCE [LARGE SCALE GENOMIC DNA]</scope>
    <source>
        <strain evidence="3">T-177</strain>
    </source>
</reference>
<protein>
    <submittedName>
        <fullName evidence="2">Uncharacterized protein</fullName>
    </submittedName>
</protein>
<dbReference type="PANTHER" id="PTHR10982">
    <property type="entry name" value="MALONYL COA-ACYL CARRIER PROTEIN TRANSACYLASE"/>
    <property type="match status" value="1"/>
</dbReference>
<accession>A0ABR3JW57</accession>
<dbReference type="InterPro" id="IPR050830">
    <property type="entry name" value="Fungal_FAS"/>
</dbReference>
<keyword evidence="3" id="KW-1185">Reference proteome</keyword>